<feature type="region of interest" description="Disordered" evidence="1">
    <location>
        <begin position="51"/>
        <end position="118"/>
    </location>
</feature>
<proteinExistence type="predicted"/>
<sequence length="118" mass="13346">MAAPSTSSSSTINIMLAIFEKKTTSVDLYHPLRNYIAFNYSEREAQNLEDDLQTLKQYRSDLERQPDPDSDFPVATSCRITSKPSASSRLASQSLWTRTTSTPSRSRGTTRLTRTHQQ</sequence>
<evidence type="ECO:0000259" key="2">
    <source>
        <dbReference type="Pfam" id="PF03097"/>
    </source>
</evidence>
<evidence type="ECO:0000256" key="1">
    <source>
        <dbReference type="SAM" id="MobiDB-lite"/>
    </source>
</evidence>
<feature type="domain" description="BRO1" evidence="2">
    <location>
        <begin position="15"/>
        <end position="69"/>
    </location>
</feature>
<dbReference type="Gene3D" id="1.25.40.280">
    <property type="entry name" value="alix/aip1 like domains"/>
    <property type="match status" value="1"/>
</dbReference>
<dbReference type="Pfam" id="PF03097">
    <property type="entry name" value="BRO1"/>
    <property type="match status" value="1"/>
</dbReference>
<accession>A0A2N9FZ64</accession>
<feature type="compositionally biased region" description="Basic and acidic residues" evidence="1">
    <location>
        <begin position="58"/>
        <end position="67"/>
    </location>
</feature>
<protein>
    <recommendedName>
        <fullName evidence="2">BRO1 domain-containing protein</fullName>
    </recommendedName>
</protein>
<dbReference type="AlphaFoldDB" id="A0A2N9FZ64"/>
<evidence type="ECO:0000313" key="3">
    <source>
        <dbReference type="EMBL" id="SPC92299.1"/>
    </source>
</evidence>
<feature type="compositionally biased region" description="Polar residues" evidence="1">
    <location>
        <begin position="78"/>
        <end position="96"/>
    </location>
</feature>
<dbReference type="EMBL" id="OIVN01001297">
    <property type="protein sequence ID" value="SPC92299.1"/>
    <property type="molecule type" value="Genomic_DNA"/>
</dbReference>
<dbReference type="InterPro" id="IPR004328">
    <property type="entry name" value="BRO1_dom"/>
</dbReference>
<gene>
    <name evidence="3" type="ORF">FSB_LOCUS20181</name>
</gene>
<feature type="compositionally biased region" description="Low complexity" evidence="1">
    <location>
        <begin position="97"/>
        <end position="112"/>
    </location>
</feature>
<dbReference type="InterPro" id="IPR038499">
    <property type="entry name" value="BRO1_sf"/>
</dbReference>
<reference evidence="3" key="1">
    <citation type="submission" date="2018-02" db="EMBL/GenBank/DDBJ databases">
        <authorList>
            <person name="Cohen D.B."/>
            <person name="Kent A.D."/>
        </authorList>
    </citation>
    <scope>NUCLEOTIDE SEQUENCE</scope>
</reference>
<organism evidence="3">
    <name type="scientific">Fagus sylvatica</name>
    <name type="common">Beechnut</name>
    <dbReference type="NCBI Taxonomy" id="28930"/>
    <lineage>
        <taxon>Eukaryota</taxon>
        <taxon>Viridiplantae</taxon>
        <taxon>Streptophyta</taxon>
        <taxon>Embryophyta</taxon>
        <taxon>Tracheophyta</taxon>
        <taxon>Spermatophyta</taxon>
        <taxon>Magnoliopsida</taxon>
        <taxon>eudicotyledons</taxon>
        <taxon>Gunneridae</taxon>
        <taxon>Pentapetalae</taxon>
        <taxon>rosids</taxon>
        <taxon>fabids</taxon>
        <taxon>Fagales</taxon>
        <taxon>Fagaceae</taxon>
        <taxon>Fagus</taxon>
    </lineage>
</organism>
<name>A0A2N9FZ64_FAGSY</name>